<evidence type="ECO:0000313" key="3">
    <source>
        <dbReference type="EMBL" id="CAD8718534.1"/>
    </source>
</evidence>
<keyword evidence="2" id="KW-0812">Transmembrane</keyword>
<feature type="compositionally biased region" description="Pro residues" evidence="1">
    <location>
        <begin position="132"/>
        <end position="148"/>
    </location>
</feature>
<dbReference type="EMBL" id="HBFD01004421">
    <property type="protein sequence ID" value="CAD8718534.1"/>
    <property type="molecule type" value="Transcribed_RNA"/>
</dbReference>
<keyword evidence="2" id="KW-1133">Transmembrane helix</keyword>
<feature type="region of interest" description="Disordered" evidence="1">
    <location>
        <begin position="72"/>
        <end position="241"/>
    </location>
</feature>
<name>A0A7S0XEU7_9STRA</name>
<dbReference type="AlphaFoldDB" id="A0A7S0XEU7"/>
<evidence type="ECO:0000256" key="2">
    <source>
        <dbReference type="SAM" id="Phobius"/>
    </source>
</evidence>
<protein>
    <submittedName>
        <fullName evidence="3">Uncharacterized protein</fullName>
    </submittedName>
</protein>
<reference evidence="3" key="1">
    <citation type="submission" date="2021-01" db="EMBL/GenBank/DDBJ databases">
        <authorList>
            <person name="Corre E."/>
            <person name="Pelletier E."/>
            <person name="Niang G."/>
            <person name="Scheremetjew M."/>
            <person name="Finn R."/>
            <person name="Kale V."/>
            <person name="Holt S."/>
            <person name="Cochrane G."/>
            <person name="Meng A."/>
            <person name="Brown T."/>
            <person name="Cohen L."/>
        </authorList>
    </citation>
    <scope>NUCLEOTIDE SEQUENCE</scope>
    <source>
        <strain evidence="3">UTEXLB2642</strain>
    </source>
</reference>
<proteinExistence type="predicted"/>
<organism evidence="3">
    <name type="scientific">Chromulina nebulosa</name>
    <dbReference type="NCBI Taxonomy" id="96789"/>
    <lineage>
        <taxon>Eukaryota</taxon>
        <taxon>Sar</taxon>
        <taxon>Stramenopiles</taxon>
        <taxon>Ochrophyta</taxon>
        <taxon>Chrysophyceae</taxon>
        <taxon>Chromulinales</taxon>
        <taxon>Chromulinaceae</taxon>
        <taxon>Chromulina</taxon>
    </lineage>
</organism>
<evidence type="ECO:0000256" key="1">
    <source>
        <dbReference type="SAM" id="MobiDB-lite"/>
    </source>
</evidence>
<accession>A0A7S0XEU7</accession>
<gene>
    <name evidence="3" type="ORF">CNEB1095_LOCUS2875</name>
</gene>
<keyword evidence="2" id="KW-0472">Membrane</keyword>
<feature type="compositionally biased region" description="Low complexity" evidence="1">
    <location>
        <begin position="86"/>
        <end position="131"/>
    </location>
</feature>
<feature type="transmembrane region" description="Helical" evidence="2">
    <location>
        <begin position="24"/>
        <end position="43"/>
    </location>
</feature>
<sequence>MSSNYNYQDLESATENFAIRRNRYISVLTAVICLTIISFLVVINNKSTETSFDITNKYKEANLIEETVVPLTAKPTRKPTEPPTTEPTLKPTSRPTTYPTASPTKKPTTLPTYKPTTIPTLSPTNTPTIYVSPPPTPNPTRNPTPFPINPTNFPTKAPRNHPTHTPTKNPRPNPTQQPTKTPHGVPSKKPTDWSNSYHPTLTPVFVPTTPPTKAPVYERTNKPTKTPRFPPTHAPQPTRTPTTYSCIESFTNYLPKEVLEFYVDSPLDTASYTVVHGNFDNGIGFHFPVWCLNYFAEIIHHHVYNDTSVIPWTAIIENPDIAPTIVNSLNLNQIAWMVNQNYLGSLAIGPQTLNTLTFNDCSEITVSDLQAAFWYLINYEHCTLSETKVFCDESLTITDHSQCNIAFVINNAFAAVPLGTTYTIPDTCDGSTTIVPVILLSERNQPLLVASSITDWKYQCECP</sequence>